<feature type="transmembrane region" description="Helical" evidence="7">
    <location>
        <begin position="81"/>
        <end position="99"/>
    </location>
</feature>
<reference evidence="9 10" key="1">
    <citation type="journal article" date="2018" name="Syst. Appl. Microbiol.">
        <title>Abditibacterium utsteinense sp. nov., the first cultivated member of candidate phylum FBP, isolated from ice-free Antarctic soil samples.</title>
        <authorList>
            <person name="Tahon G."/>
            <person name="Tytgat B."/>
            <person name="Lebbe L."/>
            <person name="Carlier A."/>
            <person name="Willems A."/>
        </authorList>
    </citation>
    <scope>NUCLEOTIDE SEQUENCE [LARGE SCALE GENOMIC DNA]</scope>
    <source>
        <strain evidence="9 10">LMG 29911</strain>
    </source>
</reference>
<dbReference type="NCBIfam" id="TIGR03663">
    <property type="entry name" value="flippase activity-associated protein Agl23"/>
    <property type="match status" value="1"/>
</dbReference>
<evidence type="ECO:0000256" key="3">
    <source>
        <dbReference type="ARBA" id="ARBA00022679"/>
    </source>
</evidence>
<comment type="caution">
    <text evidence="9">The sequence shown here is derived from an EMBL/GenBank/DDBJ whole genome shotgun (WGS) entry which is preliminary data.</text>
</comment>
<feature type="transmembrane region" description="Helical" evidence="7">
    <location>
        <begin position="135"/>
        <end position="156"/>
    </location>
</feature>
<evidence type="ECO:0000256" key="2">
    <source>
        <dbReference type="ARBA" id="ARBA00022676"/>
    </source>
</evidence>
<comment type="subcellular location">
    <subcellularLocation>
        <location evidence="1">Endomembrane system</location>
        <topology evidence="1">Multi-pass membrane protein</topology>
    </subcellularLocation>
</comment>
<feature type="transmembrane region" description="Helical" evidence="7">
    <location>
        <begin position="168"/>
        <end position="196"/>
    </location>
</feature>
<feature type="transmembrane region" description="Helical" evidence="7">
    <location>
        <begin position="285"/>
        <end position="308"/>
    </location>
</feature>
<keyword evidence="3" id="KW-0808">Transferase</keyword>
<evidence type="ECO:0000313" key="9">
    <source>
        <dbReference type="EMBL" id="PQV64426.1"/>
    </source>
</evidence>
<proteinExistence type="predicted"/>
<protein>
    <submittedName>
        <fullName evidence="9">TIGR03663 family protein</fullName>
    </submittedName>
</protein>
<dbReference type="Pfam" id="PF02366">
    <property type="entry name" value="PMT"/>
    <property type="match status" value="1"/>
</dbReference>
<evidence type="ECO:0000256" key="1">
    <source>
        <dbReference type="ARBA" id="ARBA00004127"/>
    </source>
</evidence>
<evidence type="ECO:0000256" key="4">
    <source>
        <dbReference type="ARBA" id="ARBA00022692"/>
    </source>
</evidence>
<accession>A0A2S8SUG3</accession>
<feature type="transmembrane region" description="Helical" evidence="7">
    <location>
        <begin position="409"/>
        <end position="427"/>
    </location>
</feature>
<evidence type="ECO:0000256" key="7">
    <source>
        <dbReference type="SAM" id="Phobius"/>
    </source>
</evidence>
<feature type="transmembrane region" description="Helical" evidence="7">
    <location>
        <begin position="387"/>
        <end position="402"/>
    </location>
</feature>
<keyword evidence="6 7" id="KW-0472">Membrane</keyword>
<evidence type="ECO:0000313" key="10">
    <source>
        <dbReference type="Proteomes" id="UP000237684"/>
    </source>
</evidence>
<evidence type="ECO:0000259" key="8">
    <source>
        <dbReference type="Pfam" id="PF02366"/>
    </source>
</evidence>
<feature type="transmembrane region" description="Helical" evidence="7">
    <location>
        <begin position="354"/>
        <end position="375"/>
    </location>
</feature>
<keyword evidence="5 7" id="KW-1133">Transmembrane helix</keyword>
<name>A0A2S8SUG3_9BACT</name>
<dbReference type="InParanoid" id="A0A2S8SUG3"/>
<feature type="domain" description="ArnT-like N-terminal" evidence="8">
    <location>
        <begin position="75"/>
        <end position="203"/>
    </location>
</feature>
<dbReference type="RefSeq" id="WP_123580477.1">
    <property type="nucleotide sequence ID" value="NZ_NIGF01000005.1"/>
</dbReference>
<feature type="transmembrane region" description="Helical" evidence="7">
    <location>
        <begin position="12"/>
        <end position="29"/>
    </location>
</feature>
<dbReference type="OrthoDB" id="9792771at2"/>
<dbReference type="InterPro" id="IPR019962">
    <property type="entry name" value="CHP03663"/>
</dbReference>
<keyword evidence="4 7" id="KW-0812">Transmembrane</keyword>
<dbReference type="PANTHER" id="PTHR41710:SF2">
    <property type="entry name" value="GLYCOSYL TRANSFERASE FAMILY 39_83 DOMAIN-CONTAINING PROTEIN"/>
    <property type="match status" value="1"/>
</dbReference>
<evidence type="ECO:0000256" key="6">
    <source>
        <dbReference type="ARBA" id="ARBA00023136"/>
    </source>
</evidence>
<feature type="transmembrane region" description="Helical" evidence="7">
    <location>
        <begin position="247"/>
        <end position="265"/>
    </location>
</feature>
<dbReference type="EMBL" id="NIGF01000005">
    <property type="protein sequence ID" value="PQV64426.1"/>
    <property type="molecule type" value="Genomic_DNA"/>
</dbReference>
<dbReference type="PANTHER" id="PTHR41710">
    <property type="entry name" value="GLYCOSYL TRANSFERASE, FAMILY 39"/>
    <property type="match status" value="1"/>
</dbReference>
<evidence type="ECO:0000256" key="5">
    <source>
        <dbReference type="ARBA" id="ARBA00022989"/>
    </source>
</evidence>
<dbReference type="InterPro" id="IPR003342">
    <property type="entry name" value="ArnT-like_N"/>
</dbReference>
<organism evidence="9 10">
    <name type="scientific">Abditibacterium utsteinense</name>
    <dbReference type="NCBI Taxonomy" id="1960156"/>
    <lineage>
        <taxon>Bacteria</taxon>
        <taxon>Pseudomonadati</taxon>
        <taxon>Abditibacteriota</taxon>
        <taxon>Abditibacteriia</taxon>
        <taxon>Abditibacteriales</taxon>
        <taxon>Abditibacteriaceae</taxon>
        <taxon>Abditibacterium</taxon>
    </lineage>
</organism>
<keyword evidence="2" id="KW-0328">Glycosyltransferase</keyword>
<feature type="transmembrane region" description="Helical" evidence="7">
    <location>
        <begin position="208"/>
        <end position="227"/>
    </location>
</feature>
<sequence length="620" mass="69353">MESQKTTLSNRFWLGASLTLIIGIALRQFRLGEASFHPDEAIHTFFAGGFNTYHYDPVYHGPLLYHLVAWAFGLAGGQNDFSARLIPSLFGIGLLAFIIGPMREWLGNRGALSGAALLAISPSMVTYSRRLLHDSLALFLTIGAVFCFLNALEHGANTARGRNSRIGVAAFLTLFLATKANCFFIAAMLGAFYVFWRLAGFIKIPRTISQWIPALLFLIICAASIIFPRDNTFDEALKATQHRTFQIVAVLSCLFFGLWLLTRQTGESETQSKRNWWFSSDATTYFLALAAALWLYVFFFGQGAQILIQWGQTRHFPQQAFLDGAQHARGAIPKMLEYWGGQQKVPRLPGRHDYYLVLALLYEIPVLLAAMGGIWHASKNRSVCTDLLLWWAFTSWTIYAVANEKVPWLLVHSILPLALLGGVWLGTLGWRKPALQFAAALGVLISLRGVSGANFERAGDNIEPILYAQTPEAFRDVLNQTLRETHGDDRPVWMANDQVSGDRQWPSVWYLRPGAPEMGASNSIIGGAITPDQFRVAISNEPQWLDFANAGWAGRTVDFLIWPRASWAAIAPNRYMRWFWTRDTLPKSERDLPQDQWKISILGGKGEWSHATAVIGKPPK</sequence>
<gene>
    <name evidence="9" type="ORF">B1R32_105107</name>
</gene>
<keyword evidence="10" id="KW-1185">Reference proteome</keyword>
<dbReference type="Proteomes" id="UP000237684">
    <property type="component" value="Unassembled WGS sequence"/>
</dbReference>
<dbReference type="AlphaFoldDB" id="A0A2S8SUG3"/>